<feature type="transmembrane region" description="Helical" evidence="19">
    <location>
        <begin position="155"/>
        <end position="171"/>
    </location>
</feature>
<dbReference type="GO" id="GO:0050520">
    <property type="term" value="F:phosphatidylcholine synthase activity"/>
    <property type="evidence" value="ECO:0007669"/>
    <property type="project" value="UniProtKB-EC"/>
</dbReference>
<dbReference type="InterPro" id="IPR026027">
    <property type="entry name" value="PcS"/>
</dbReference>
<feature type="region of interest" description="Disordered" evidence="18">
    <location>
        <begin position="1"/>
        <end position="24"/>
    </location>
</feature>
<keyword evidence="16" id="KW-1208">Phospholipid metabolism</keyword>
<evidence type="ECO:0000256" key="4">
    <source>
        <dbReference type="ARBA" id="ARBA00013195"/>
    </source>
</evidence>
<evidence type="ECO:0000256" key="14">
    <source>
        <dbReference type="ARBA" id="ARBA00023209"/>
    </source>
</evidence>
<dbReference type="AlphaFoldDB" id="A0A7K3VY11"/>
<evidence type="ECO:0000256" key="19">
    <source>
        <dbReference type="SAM" id="Phobius"/>
    </source>
</evidence>
<comment type="subcellular location">
    <subcellularLocation>
        <location evidence="3">Cell inner membrane</location>
        <topology evidence="3">Multi-pass membrane protein</topology>
    </subcellularLocation>
</comment>
<keyword evidence="21" id="KW-1185">Reference proteome</keyword>
<evidence type="ECO:0000256" key="11">
    <source>
        <dbReference type="ARBA" id="ARBA00022989"/>
    </source>
</evidence>
<feature type="transmembrane region" description="Helical" evidence="19">
    <location>
        <begin position="210"/>
        <end position="227"/>
    </location>
</feature>
<evidence type="ECO:0000256" key="13">
    <source>
        <dbReference type="ARBA" id="ARBA00023136"/>
    </source>
</evidence>
<comment type="cofactor">
    <cofactor evidence="2">
        <name>Mn(2+)</name>
        <dbReference type="ChEBI" id="CHEBI:29035"/>
    </cofactor>
</comment>
<evidence type="ECO:0000256" key="15">
    <source>
        <dbReference type="ARBA" id="ARBA00023211"/>
    </source>
</evidence>
<keyword evidence="6" id="KW-1003">Cell membrane</keyword>
<evidence type="ECO:0000256" key="6">
    <source>
        <dbReference type="ARBA" id="ARBA00022475"/>
    </source>
</evidence>
<evidence type="ECO:0000256" key="7">
    <source>
        <dbReference type="ARBA" id="ARBA00022516"/>
    </source>
</evidence>
<keyword evidence="10 19" id="KW-0812">Transmembrane</keyword>
<sequence>MSENVAAPPGGGSPGTATGDHGAPRTVPRGLRLAGAAVHLYTASGTVLGLLIVLAAFDGDAVLALWLGLAALVVDGTDGMLARWARVKETIPWFDGARLDDIVDYLTYVFAPVVLLWTTGSLPDGALGWAVAALPLLASSYQFCRIDAKTDDHTFLGFPSYWNVVAFYAVVLDTGPAVTAAFVVLFSVLVFVPVRYLYPSRALALRRTSLVLTAAWFVSYAVLLVQMPDPDPVLAVLSLGYLGYYLAVSGWLTARAAHRRRRDA</sequence>
<comment type="caution">
    <text evidence="20">The sequence shown here is derived from an EMBL/GenBank/DDBJ whole genome shotgun (WGS) entry which is preliminary data.</text>
</comment>
<evidence type="ECO:0000256" key="10">
    <source>
        <dbReference type="ARBA" id="ARBA00022692"/>
    </source>
</evidence>
<organism evidence="20 21">
    <name type="scientific">Geodermatophilus sabuli</name>
    <dbReference type="NCBI Taxonomy" id="1564158"/>
    <lineage>
        <taxon>Bacteria</taxon>
        <taxon>Bacillati</taxon>
        <taxon>Actinomycetota</taxon>
        <taxon>Actinomycetes</taxon>
        <taxon>Geodermatophilales</taxon>
        <taxon>Geodermatophilaceae</taxon>
        <taxon>Geodermatophilus</taxon>
    </lineage>
</organism>
<evidence type="ECO:0000256" key="3">
    <source>
        <dbReference type="ARBA" id="ARBA00004429"/>
    </source>
</evidence>
<feature type="transmembrane region" description="Helical" evidence="19">
    <location>
        <begin position="233"/>
        <end position="254"/>
    </location>
</feature>
<keyword evidence="7" id="KW-0444">Lipid biosynthesis</keyword>
<evidence type="ECO:0000256" key="17">
    <source>
        <dbReference type="ARBA" id="ARBA00033321"/>
    </source>
</evidence>
<accession>A0A7K3VY11</accession>
<evidence type="ECO:0000256" key="16">
    <source>
        <dbReference type="ARBA" id="ARBA00023264"/>
    </source>
</evidence>
<keyword evidence="11 19" id="KW-1133">Transmembrane helix</keyword>
<keyword evidence="13 19" id="KW-0472">Membrane</keyword>
<dbReference type="PIRSF" id="PIRSF000851">
    <property type="entry name" value="PcS"/>
    <property type="match status" value="1"/>
</dbReference>
<comment type="catalytic activity">
    <reaction evidence="1">
        <text>a CDP-1,2-diacyl-sn-glycerol + choline = a 1,2-diacyl-sn-glycero-3-phosphocholine + CMP + H(+)</text>
        <dbReference type="Rhea" id="RHEA:14597"/>
        <dbReference type="ChEBI" id="CHEBI:15354"/>
        <dbReference type="ChEBI" id="CHEBI:15378"/>
        <dbReference type="ChEBI" id="CHEBI:57643"/>
        <dbReference type="ChEBI" id="CHEBI:58332"/>
        <dbReference type="ChEBI" id="CHEBI:60377"/>
        <dbReference type="EC" id="2.7.8.24"/>
    </reaction>
</comment>
<keyword evidence="9 20" id="KW-0808">Transferase</keyword>
<evidence type="ECO:0000256" key="12">
    <source>
        <dbReference type="ARBA" id="ARBA00023098"/>
    </source>
</evidence>
<dbReference type="GO" id="GO:0008654">
    <property type="term" value="P:phospholipid biosynthetic process"/>
    <property type="evidence" value="ECO:0007669"/>
    <property type="project" value="UniProtKB-KW"/>
</dbReference>
<keyword evidence="8" id="KW-0997">Cell inner membrane</keyword>
<reference evidence="20 21" key="1">
    <citation type="submission" date="2020-02" db="EMBL/GenBank/DDBJ databases">
        <title>Geodermatophilus sabuli CPCC 205279 I12A-02694.</title>
        <authorList>
            <person name="Jiang Z."/>
        </authorList>
    </citation>
    <scope>NUCLEOTIDE SEQUENCE [LARGE SCALE GENOMIC DNA]</scope>
    <source>
        <strain evidence="20 21">I12A-02694</strain>
    </source>
</reference>
<dbReference type="InterPro" id="IPR043130">
    <property type="entry name" value="CDP-OH_PTrfase_TM_dom"/>
</dbReference>
<protein>
    <recommendedName>
        <fullName evidence="5">Phosphatidylcholine synthase</fullName>
        <ecNumber evidence="4">2.7.8.24</ecNumber>
    </recommendedName>
    <alternativeName>
        <fullName evidence="17">CDP-diglyceride-choline O-phosphatidyltransferase</fullName>
    </alternativeName>
</protein>
<dbReference type="EC" id="2.7.8.24" evidence="4"/>
<dbReference type="RefSeq" id="WP_163480652.1">
    <property type="nucleotide sequence ID" value="NZ_JAAGWF010000007.1"/>
</dbReference>
<dbReference type="Proteomes" id="UP000470246">
    <property type="component" value="Unassembled WGS sequence"/>
</dbReference>
<evidence type="ECO:0000313" key="20">
    <source>
        <dbReference type="EMBL" id="NEK57492.1"/>
    </source>
</evidence>
<evidence type="ECO:0000256" key="5">
    <source>
        <dbReference type="ARBA" id="ARBA00015623"/>
    </source>
</evidence>
<proteinExistence type="predicted"/>
<name>A0A7K3VY11_9ACTN</name>
<feature type="transmembrane region" description="Helical" evidence="19">
    <location>
        <begin position="102"/>
        <end position="120"/>
    </location>
</feature>
<keyword evidence="15" id="KW-0464">Manganese</keyword>
<gene>
    <name evidence="20" type="ORF">GCU56_06355</name>
</gene>
<keyword evidence="14" id="KW-0594">Phospholipid biosynthesis</keyword>
<keyword evidence="12" id="KW-0443">Lipid metabolism</keyword>
<feature type="transmembrane region" description="Helical" evidence="19">
    <location>
        <begin position="63"/>
        <end position="81"/>
    </location>
</feature>
<dbReference type="EMBL" id="JAAGWF010000007">
    <property type="protein sequence ID" value="NEK57492.1"/>
    <property type="molecule type" value="Genomic_DNA"/>
</dbReference>
<dbReference type="GO" id="GO:0005886">
    <property type="term" value="C:plasma membrane"/>
    <property type="evidence" value="ECO:0007669"/>
    <property type="project" value="UniProtKB-SubCell"/>
</dbReference>
<evidence type="ECO:0000313" key="21">
    <source>
        <dbReference type="Proteomes" id="UP000470246"/>
    </source>
</evidence>
<feature type="transmembrane region" description="Helical" evidence="19">
    <location>
        <begin position="33"/>
        <end position="57"/>
    </location>
</feature>
<evidence type="ECO:0000256" key="18">
    <source>
        <dbReference type="SAM" id="MobiDB-lite"/>
    </source>
</evidence>
<feature type="transmembrane region" description="Helical" evidence="19">
    <location>
        <begin position="177"/>
        <end position="198"/>
    </location>
</feature>
<evidence type="ECO:0000256" key="2">
    <source>
        <dbReference type="ARBA" id="ARBA00001936"/>
    </source>
</evidence>
<feature type="transmembrane region" description="Helical" evidence="19">
    <location>
        <begin position="126"/>
        <end position="143"/>
    </location>
</feature>
<evidence type="ECO:0000256" key="8">
    <source>
        <dbReference type="ARBA" id="ARBA00022519"/>
    </source>
</evidence>
<evidence type="ECO:0000256" key="9">
    <source>
        <dbReference type="ARBA" id="ARBA00022679"/>
    </source>
</evidence>
<evidence type="ECO:0000256" key="1">
    <source>
        <dbReference type="ARBA" id="ARBA00000958"/>
    </source>
</evidence>
<dbReference type="Gene3D" id="1.20.120.1760">
    <property type="match status" value="1"/>
</dbReference>